<organism evidence="1 2">
    <name type="scientific">Geotrichum galactomycetum</name>
    <dbReference type="NCBI Taxonomy" id="27317"/>
    <lineage>
        <taxon>Eukaryota</taxon>
        <taxon>Fungi</taxon>
        <taxon>Dikarya</taxon>
        <taxon>Ascomycota</taxon>
        <taxon>Saccharomycotina</taxon>
        <taxon>Dipodascomycetes</taxon>
        <taxon>Dipodascales</taxon>
        <taxon>Dipodascaceae</taxon>
        <taxon>Geotrichum</taxon>
    </lineage>
</organism>
<keyword evidence="2" id="KW-1185">Reference proteome</keyword>
<evidence type="ECO:0000313" key="2">
    <source>
        <dbReference type="Proteomes" id="UP000744676"/>
    </source>
</evidence>
<evidence type="ECO:0000313" key="1">
    <source>
        <dbReference type="EMBL" id="KAF5099234.1"/>
    </source>
</evidence>
<dbReference type="EMBL" id="QVQA01000035">
    <property type="protein sequence ID" value="KAF5099234.1"/>
    <property type="molecule type" value="Genomic_DNA"/>
</dbReference>
<comment type="caution">
    <text evidence="1">The sequence shown here is derived from an EMBL/GenBank/DDBJ whole genome shotgun (WGS) entry which is preliminary data.</text>
</comment>
<protein>
    <submittedName>
        <fullName evidence="1">Uncharacterized protein</fullName>
    </submittedName>
</protein>
<name>A0ACB6V634_9ASCO</name>
<sequence>MKLSIVALAGVASAAGFNSTTVTVPHTITTTTVVDEYVTYCPEPTIIVESNKTITITKPGTVTITDCPCTRTVTKTTVTVLTKPIETKSYQSINSRPVASIPVESKSTETPIATAVHPTANITTSKPPVSQGGAVTYGASGVLAGVIAAVAYFL</sequence>
<reference evidence="1 2" key="1">
    <citation type="journal article" date="2020" name="Front. Microbiol.">
        <title>Phenotypic and Genetic Characterization of the Cheese Ripening Yeast Geotrichum candidum.</title>
        <authorList>
            <person name="Perkins V."/>
            <person name="Vignola S."/>
            <person name="Lessard M.H."/>
            <person name="Plante P.L."/>
            <person name="Corbeil J."/>
            <person name="Dugat-Bony E."/>
            <person name="Frenette M."/>
            <person name="Labrie S."/>
        </authorList>
    </citation>
    <scope>NUCLEOTIDE SEQUENCE [LARGE SCALE GENOMIC DNA]</scope>
    <source>
        <strain evidence="1 2">LMA-1147</strain>
    </source>
</reference>
<dbReference type="Proteomes" id="UP000744676">
    <property type="component" value="Unassembled WGS sequence"/>
</dbReference>
<gene>
    <name evidence="1" type="ORF">D0Z00_001737</name>
</gene>
<accession>A0ACB6V634</accession>
<proteinExistence type="predicted"/>